<accession>A0A518AXK6</accession>
<reference evidence="1 2" key="1">
    <citation type="submission" date="2019-02" db="EMBL/GenBank/DDBJ databases">
        <title>Deep-cultivation of Planctomycetes and their phenomic and genomic characterization uncovers novel biology.</title>
        <authorList>
            <person name="Wiegand S."/>
            <person name="Jogler M."/>
            <person name="Boedeker C."/>
            <person name="Pinto D."/>
            <person name="Vollmers J."/>
            <person name="Rivas-Marin E."/>
            <person name="Kohn T."/>
            <person name="Peeters S.H."/>
            <person name="Heuer A."/>
            <person name="Rast P."/>
            <person name="Oberbeckmann S."/>
            <person name="Bunk B."/>
            <person name="Jeske O."/>
            <person name="Meyerdierks A."/>
            <person name="Storesund J.E."/>
            <person name="Kallscheuer N."/>
            <person name="Luecker S."/>
            <person name="Lage O.M."/>
            <person name="Pohl T."/>
            <person name="Merkel B.J."/>
            <person name="Hornburger P."/>
            <person name="Mueller R.-W."/>
            <person name="Bruemmer F."/>
            <person name="Labrenz M."/>
            <person name="Spormann A.M."/>
            <person name="Op den Camp H."/>
            <person name="Overmann J."/>
            <person name="Amann R."/>
            <person name="Jetten M.S.M."/>
            <person name="Mascher T."/>
            <person name="Medema M.H."/>
            <person name="Devos D.P."/>
            <person name="Kaster A.-K."/>
            <person name="Ovreas L."/>
            <person name="Rohde M."/>
            <person name="Galperin M.Y."/>
            <person name="Jogler C."/>
        </authorList>
    </citation>
    <scope>NUCLEOTIDE SEQUENCE [LARGE SCALE GENOMIC DNA]</scope>
    <source>
        <strain evidence="1 2">Pan216</strain>
    </source>
</reference>
<dbReference type="RefSeq" id="WP_145253774.1">
    <property type="nucleotide sequence ID" value="NZ_CP036279.1"/>
</dbReference>
<gene>
    <name evidence="1" type="ORF">Pan216_02900</name>
</gene>
<evidence type="ECO:0000313" key="1">
    <source>
        <dbReference type="EMBL" id="QDU59462.1"/>
    </source>
</evidence>
<protein>
    <submittedName>
        <fullName evidence="1">Uncharacterized protein</fullName>
    </submittedName>
</protein>
<dbReference type="EMBL" id="CP036279">
    <property type="protein sequence ID" value="QDU59462.1"/>
    <property type="molecule type" value="Genomic_DNA"/>
</dbReference>
<evidence type="ECO:0000313" key="2">
    <source>
        <dbReference type="Proteomes" id="UP000317093"/>
    </source>
</evidence>
<proteinExistence type="predicted"/>
<dbReference type="KEGG" id="knv:Pan216_02900"/>
<organism evidence="1 2">
    <name type="scientific">Kolteria novifilia</name>
    <dbReference type="NCBI Taxonomy" id="2527975"/>
    <lineage>
        <taxon>Bacteria</taxon>
        <taxon>Pseudomonadati</taxon>
        <taxon>Planctomycetota</taxon>
        <taxon>Planctomycetia</taxon>
        <taxon>Kolteriales</taxon>
        <taxon>Kolteriaceae</taxon>
        <taxon>Kolteria</taxon>
    </lineage>
</organism>
<dbReference type="AlphaFoldDB" id="A0A518AXK6"/>
<keyword evidence="2" id="KW-1185">Reference proteome</keyword>
<name>A0A518AXK6_9BACT</name>
<dbReference type="OrthoDB" id="250042at2"/>
<dbReference type="Proteomes" id="UP000317093">
    <property type="component" value="Chromosome"/>
</dbReference>
<sequence>MNPYASFSDDFYLYCYLNTELELPRSRDTVLHYFGQIGKAFPTMTNFYGQDANEYVLEEDRELGSYRWISLEPRRACSGYMNPPSPDSCHAQHELMLELAPHLLSVTPLDCEAVDVMFGFDFSFKGNHDEIVGEVFASEGRLGSLVGMPEGKLINFEPTLTIALDEECRLQCRLSVVTRTNSYQVRTNQFNEDAISVYFTVRQYWNQAMSLSFVESYRQQFETGVQLVDSYVIPNVVVPLSEAISAR</sequence>